<organism evidence="4 5">
    <name type="scientific">Novosphingobium mathurense</name>
    <dbReference type="NCBI Taxonomy" id="428990"/>
    <lineage>
        <taxon>Bacteria</taxon>
        <taxon>Pseudomonadati</taxon>
        <taxon>Pseudomonadota</taxon>
        <taxon>Alphaproteobacteria</taxon>
        <taxon>Sphingomonadales</taxon>
        <taxon>Sphingomonadaceae</taxon>
        <taxon>Novosphingobium</taxon>
    </lineage>
</organism>
<evidence type="ECO:0000256" key="1">
    <source>
        <dbReference type="SAM" id="MobiDB-lite"/>
    </source>
</evidence>
<feature type="compositionally biased region" description="Polar residues" evidence="1">
    <location>
        <begin position="61"/>
        <end position="70"/>
    </location>
</feature>
<dbReference type="STRING" id="428990.SAMN06295987_11716"/>
<dbReference type="AlphaFoldDB" id="A0A1U6IVH6"/>
<evidence type="ECO:0000256" key="2">
    <source>
        <dbReference type="SAM" id="SignalP"/>
    </source>
</evidence>
<evidence type="ECO:0000259" key="3">
    <source>
        <dbReference type="Pfam" id="PF20091"/>
    </source>
</evidence>
<evidence type="ECO:0000313" key="4">
    <source>
        <dbReference type="EMBL" id="SLK12026.1"/>
    </source>
</evidence>
<sequence>MKRKAPGSDWLKRGASAPHGCRKILSAILACAASAGALPATALGQDLTMPTLTPVPPSDQPPLSSATRKTNPGTEYVDLAAAGYVEEEFYLSGQAPAITADGKALFDVPYITRILVRKPADPAKFNGTVVIAPFTWIGERAAGWILTRDYLVRHGYAFVGYTLNINKPAQDPKTHTDPNWQPDPEPANLNFDFMRRFDYARYAPLGTYYDPQRFRRGSIPDPFVPQSQAIGGELAMLLKSNLPNGPMAGLNVERVYVNSWAVTAQVWMDYLDQGRHQQWRMPDGRPLIDAYMTGRMTFGEVGGDVIRVPRRMPEDAPFVTVYSQSEAMYDAVAGVELPADSDRPKLRFYEITGMPHLRIADLGTEEVEDLPADVGKSDDPKCNTLYDEPAELVVSAMLDRMDQWVRHEVPMPKAERLQRKGNSIARDPKFGNMIGGVRPPWVMAPAAVYWTEQEAQCGMVYETKQPYSRTELRRLYGSYSNYLRKFEAAKKRAVQEGFLLAEDADDLRPVARPEDF</sequence>
<dbReference type="InterPro" id="IPR045394">
    <property type="entry name" value="Abhydrolase_dom"/>
</dbReference>
<protein>
    <recommendedName>
        <fullName evidence="3">Alpha/beta hydrolase domain-containing protein</fullName>
    </recommendedName>
</protein>
<proteinExistence type="predicted"/>
<evidence type="ECO:0000313" key="5">
    <source>
        <dbReference type="Proteomes" id="UP000190989"/>
    </source>
</evidence>
<feature type="chain" id="PRO_5012956518" description="Alpha/beta hydrolase domain-containing protein" evidence="2">
    <location>
        <begin position="43"/>
        <end position="516"/>
    </location>
</feature>
<feature type="domain" description="Alpha/beta hydrolase" evidence="3">
    <location>
        <begin position="65"/>
        <end position="507"/>
    </location>
</feature>
<keyword evidence="2" id="KW-0732">Signal</keyword>
<reference evidence="5" key="1">
    <citation type="submission" date="2017-02" db="EMBL/GenBank/DDBJ databases">
        <authorList>
            <person name="Varghese N."/>
            <person name="Submissions S."/>
        </authorList>
    </citation>
    <scope>NUCLEOTIDE SEQUENCE [LARGE SCALE GENOMIC DNA]</scope>
    <source>
        <strain evidence="5">SM117</strain>
    </source>
</reference>
<name>A0A1U6IVH6_9SPHN</name>
<keyword evidence="5" id="KW-1185">Reference proteome</keyword>
<dbReference type="EMBL" id="FVZE01000017">
    <property type="protein sequence ID" value="SLK12026.1"/>
    <property type="molecule type" value="Genomic_DNA"/>
</dbReference>
<accession>A0A1U6IVH6</accession>
<feature type="signal peptide" evidence="2">
    <location>
        <begin position="1"/>
        <end position="42"/>
    </location>
</feature>
<gene>
    <name evidence="4" type="ORF">SAMN06295987_11716</name>
</gene>
<dbReference type="Pfam" id="PF20091">
    <property type="entry name" value="Abhydrolase_10"/>
    <property type="match status" value="1"/>
</dbReference>
<dbReference type="Proteomes" id="UP000190989">
    <property type="component" value="Unassembled WGS sequence"/>
</dbReference>
<feature type="region of interest" description="Disordered" evidence="1">
    <location>
        <begin position="49"/>
        <end position="70"/>
    </location>
</feature>